<dbReference type="Pfam" id="PF07734">
    <property type="entry name" value="FBA_1"/>
    <property type="match status" value="1"/>
</dbReference>
<dbReference type="FunFam" id="1.20.1280.50:FF:000154">
    <property type="entry name" value="Putative F-box protein At5g36200"/>
    <property type="match status" value="1"/>
</dbReference>
<dbReference type="SMART" id="SM00256">
    <property type="entry name" value="FBOX"/>
    <property type="match status" value="1"/>
</dbReference>
<proteinExistence type="predicted"/>
<dbReference type="InterPro" id="IPR006527">
    <property type="entry name" value="F-box-assoc_dom_typ1"/>
</dbReference>
<evidence type="ECO:0000313" key="2">
    <source>
        <dbReference type="EMBL" id="KAG7589025.1"/>
    </source>
</evidence>
<dbReference type="OrthoDB" id="1063857at2759"/>
<dbReference type="NCBIfam" id="TIGR01640">
    <property type="entry name" value="F_box_assoc_1"/>
    <property type="match status" value="1"/>
</dbReference>
<dbReference type="InterPro" id="IPR017451">
    <property type="entry name" value="F-box-assoc_interact_dom"/>
</dbReference>
<evidence type="ECO:0000313" key="3">
    <source>
        <dbReference type="Proteomes" id="UP000694251"/>
    </source>
</evidence>
<feature type="domain" description="F-box" evidence="1">
    <location>
        <begin position="2"/>
        <end position="47"/>
    </location>
</feature>
<dbReference type="PROSITE" id="PS50181">
    <property type="entry name" value="FBOX"/>
    <property type="match status" value="1"/>
</dbReference>
<gene>
    <name evidence="2" type="ORF">ISN44_As07g013410</name>
</gene>
<keyword evidence="3" id="KW-1185">Reference proteome</keyword>
<dbReference type="PANTHER" id="PTHR31672">
    <property type="entry name" value="BNACNNG10540D PROTEIN"/>
    <property type="match status" value="1"/>
</dbReference>
<comment type="caution">
    <text evidence="2">The sequence shown here is derived from an EMBL/GenBank/DDBJ whole genome shotgun (WGS) entry which is preliminary data.</text>
</comment>
<dbReference type="Pfam" id="PF00646">
    <property type="entry name" value="F-box"/>
    <property type="match status" value="1"/>
</dbReference>
<dbReference type="InterPro" id="IPR001810">
    <property type="entry name" value="F-box_dom"/>
</dbReference>
<sequence length="401" mass="46412">MTETMSNLPRDLVEEIVSRVPWKFMRSVRLTCKKWNALFKSRSFTKMHIGKEEAAARELGQTRMIVMIDYNVYLMGIVVNENPSTEYLGRDFYKYALGYENNGESKSCRSPKILRFIDDFKRYPNNPALRYEIYDFDSDLWTTLDVSPYWRIMSYQGISVKGNTYWGVVERNASSQIGHIICFDFTSERFGPLLPLPFKARVAQFALLSSVRDEKLAALFQKSEKYRVEIWITTKIDAKNVSWSNFFTVKMTYLDGRLSFKSFFIEEEKKVAVVFNKPKTLCDTIKIIGEAGCLRELELGEPANKNCWPVGCSYVPSLRKRQDIHTQDSMNLVSGQRRITLFVNSGRASVYLERRCWTGSFFCVAGVLAFGVVRPPVLDRHLLPLLDPSFFLKPYLVDQTK</sequence>
<name>A0A8T2BQA8_ARASU</name>
<dbReference type="Proteomes" id="UP000694251">
    <property type="component" value="Chromosome 7"/>
</dbReference>
<dbReference type="InterPro" id="IPR050796">
    <property type="entry name" value="SCF_F-box_component"/>
</dbReference>
<evidence type="ECO:0000259" key="1">
    <source>
        <dbReference type="PROSITE" id="PS50181"/>
    </source>
</evidence>
<organism evidence="2 3">
    <name type="scientific">Arabidopsis suecica</name>
    <name type="common">Swedish thale-cress</name>
    <name type="synonym">Cardaminopsis suecica</name>
    <dbReference type="NCBI Taxonomy" id="45249"/>
    <lineage>
        <taxon>Eukaryota</taxon>
        <taxon>Viridiplantae</taxon>
        <taxon>Streptophyta</taxon>
        <taxon>Embryophyta</taxon>
        <taxon>Tracheophyta</taxon>
        <taxon>Spermatophyta</taxon>
        <taxon>Magnoliopsida</taxon>
        <taxon>eudicotyledons</taxon>
        <taxon>Gunneridae</taxon>
        <taxon>Pentapetalae</taxon>
        <taxon>rosids</taxon>
        <taxon>malvids</taxon>
        <taxon>Brassicales</taxon>
        <taxon>Brassicaceae</taxon>
        <taxon>Camelineae</taxon>
        <taxon>Arabidopsis</taxon>
    </lineage>
</organism>
<dbReference type="EMBL" id="JAEFBJ010000007">
    <property type="protein sequence ID" value="KAG7589025.1"/>
    <property type="molecule type" value="Genomic_DNA"/>
</dbReference>
<dbReference type="AlphaFoldDB" id="A0A8T2BQA8"/>
<protein>
    <submittedName>
        <fullName evidence="2">F-box associated domain type 1</fullName>
    </submittedName>
</protein>
<reference evidence="2 3" key="1">
    <citation type="submission" date="2020-12" db="EMBL/GenBank/DDBJ databases">
        <title>Concerted genomic and epigenomic changes stabilize Arabidopsis allopolyploids.</title>
        <authorList>
            <person name="Chen Z."/>
        </authorList>
    </citation>
    <scope>NUCLEOTIDE SEQUENCE [LARGE SCALE GENOMIC DNA]</scope>
    <source>
        <strain evidence="2">As9502</strain>
        <tissue evidence="2">Leaf</tissue>
    </source>
</reference>
<dbReference type="CDD" id="cd22157">
    <property type="entry name" value="F-box_AtFBW1-like"/>
    <property type="match status" value="1"/>
</dbReference>
<accession>A0A8T2BQA8</accession>